<name>A0A2H5F214_9RHOB</name>
<keyword evidence="2" id="KW-1185">Reference proteome</keyword>
<dbReference type="Gene3D" id="3.40.50.2300">
    <property type="match status" value="2"/>
</dbReference>
<proteinExistence type="predicted"/>
<evidence type="ECO:0000313" key="2">
    <source>
        <dbReference type="Proteomes" id="UP000234530"/>
    </source>
</evidence>
<accession>A0A2H5F214</accession>
<dbReference type="InterPro" id="IPR028082">
    <property type="entry name" value="Peripla_BP_I"/>
</dbReference>
<evidence type="ECO:0008006" key="3">
    <source>
        <dbReference type="Google" id="ProtNLM"/>
    </source>
</evidence>
<dbReference type="EMBL" id="CP025430">
    <property type="protein sequence ID" value="AUH65590.1"/>
    <property type="molecule type" value="Genomic_DNA"/>
</dbReference>
<organism evidence="1 2">
    <name type="scientific">Paracoccus zhejiangensis</name>
    <dbReference type="NCBI Taxonomy" id="1077935"/>
    <lineage>
        <taxon>Bacteria</taxon>
        <taxon>Pseudomonadati</taxon>
        <taxon>Pseudomonadota</taxon>
        <taxon>Alphaproteobacteria</taxon>
        <taxon>Rhodobacterales</taxon>
        <taxon>Paracoccaceae</taxon>
        <taxon>Paracoccus</taxon>
    </lineage>
</organism>
<protein>
    <recommendedName>
        <fullName evidence="3">LacI family transcriptional regulator</fullName>
    </recommendedName>
</protein>
<evidence type="ECO:0000313" key="1">
    <source>
        <dbReference type="EMBL" id="AUH65590.1"/>
    </source>
</evidence>
<dbReference type="AlphaFoldDB" id="A0A2H5F214"/>
<dbReference type="Proteomes" id="UP000234530">
    <property type="component" value="Chromosome"/>
</dbReference>
<sequence length="175" mass="19597">MVEPRRDDPLVAHFEGRSIRIVSFGTVPDRLDIPAVDLRSHETAKLLLYHLAMQGCRCVAALVASAERTSQIESAAAYTAFIGSRRAPSLMLRLDEEGGEEIGYRETLRLLRETPKIDGIFAAVDLHLPVIAEEAVNLLFDRIEGRSRKVRAELSDLIVRRSSVAKDVIRFDRDT</sequence>
<reference evidence="1 2" key="1">
    <citation type="journal article" date="2013" name="Antonie Van Leeuwenhoek">
        <title>Paracoccus zhejiangensis sp. nov., isolated from activated sludge in wastewater-treatment system.</title>
        <authorList>
            <person name="Wu Z.G."/>
            <person name="Zhang D.F."/>
            <person name="Liu Y.L."/>
            <person name="Wang F."/>
            <person name="Jiang X."/>
            <person name="Li C."/>
            <person name="Li S.P."/>
            <person name="Hong Q."/>
            <person name="Li W.J."/>
        </authorList>
    </citation>
    <scope>NUCLEOTIDE SEQUENCE [LARGE SCALE GENOMIC DNA]</scope>
    <source>
        <strain evidence="1 2">J6</strain>
    </source>
</reference>
<dbReference type="KEGG" id="pzh:CX676_16730"/>
<gene>
    <name evidence="1" type="ORF">CX676_16730</name>
</gene>
<dbReference type="RefSeq" id="WP_101753564.1">
    <property type="nucleotide sequence ID" value="NZ_CP025430.1"/>
</dbReference>
<dbReference type="SUPFAM" id="SSF53822">
    <property type="entry name" value="Periplasmic binding protein-like I"/>
    <property type="match status" value="1"/>
</dbReference>
<dbReference type="OrthoDB" id="234496at2"/>